<evidence type="ECO:0000313" key="4">
    <source>
        <dbReference type="EMBL" id="CAG8784242.1"/>
    </source>
</evidence>
<evidence type="ECO:0000256" key="3">
    <source>
        <dbReference type="SAM" id="MobiDB-lite"/>
    </source>
</evidence>
<accession>A0A9N9NY18</accession>
<comment type="caution">
    <text evidence="4">The sequence shown here is derived from an EMBL/GenBank/DDBJ whole genome shotgun (WGS) entry which is preliminary data.</text>
</comment>
<evidence type="ECO:0000313" key="5">
    <source>
        <dbReference type="Proteomes" id="UP000789405"/>
    </source>
</evidence>
<keyword evidence="1" id="KW-0677">Repeat</keyword>
<dbReference type="InterPro" id="IPR051637">
    <property type="entry name" value="Ank_repeat_dom-contain_49"/>
</dbReference>
<sequence>QASNSSNFSHQNMAQPGMRPQDYYHGQFEQQSDHNINKVQQQINNESSEQMCKEIMERYIKEYKGVIDFENPTACSPCYHVWLGDSDGLRYHLQNKNDVNNLYHFGGSKNHLVLIASEHCDGEKMIEIFNILKEFGADFNVTSKEKCTALHNLVLKSKLSIQNDLESIKTIISFLVDNRCNINARDFSKRTILINCLSKKYNAVNDISIIDLLLKKGADPNISCEFTLPEPYFAPNALFIAIKNKWPNEVLDLLLNHGANIDQLDKNGYHLLLWTVMDKKDKNNKKNKESKDEMKPCAMDWVLEHSYEASDPKNLGAAEKYISRNPFSTKRRIFARWKNRSPEYRQRVKEICEQREQRNKNLKK</sequence>
<dbReference type="Gene3D" id="1.25.40.20">
    <property type="entry name" value="Ankyrin repeat-containing domain"/>
    <property type="match status" value="2"/>
</dbReference>
<keyword evidence="2" id="KW-0040">ANK repeat</keyword>
<dbReference type="AlphaFoldDB" id="A0A9N9NY18"/>
<feature type="region of interest" description="Disordered" evidence="3">
    <location>
        <begin position="1"/>
        <end position="23"/>
    </location>
</feature>
<dbReference type="InterPro" id="IPR036770">
    <property type="entry name" value="Ankyrin_rpt-contain_sf"/>
</dbReference>
<organism evidence="4 5">
    <name type="scientific">Dentiscutata erythropus</name>
    <dbReference type="NCBI Taxonomy" id="1348616"/>
    <lineage>
        <taxon>Eukaryota</taxon>
        <taxon>Fungi</taxon>
        <taxon>Fungi incertae sedis</taxon>
        <taxon>Mucoromycota</taxon>
        <taxon>Glomeromycotina</taxon>
        <taxon>Glomeromycetes</taxon>
        <taxon>Diversisporales</taxon>
        <taxon>Gigasporaceae</taxon>
        <taxon>Dentiscutata</taxon>
    </lineage>
</organism>
<feature type="compositionally biased region" description="Polar residues" evidence="3">
    <location>
        <begin position="1"/>
        <end position="14"/>
    </location>
</feature>
<evidence type="ECO:0000256" key="1">
    <source>
        <dbReference type="ARBA" id="ARBA00022737"/>
    </source>
</evidence>
<dbReference type="PANTHER" id="PTHR24180:SF45">
    <property type="entry name" value="POLY [ADP-RIBOSE] POLYMERASE TANKYRASE"/>
    <property type="match status" value="1"/>
</dbReference>
<name>A0A9N9NY18_9GLOM</name>
<feature type="non-terminal residue" evidence="4">
    <location>
        <position position="1"/>
    </location>
</feature>
<dbReference type="OrthoDB" id="194358at2759"/>
<dbReference type="SMART" id="SM00248">
    <property type="entry name" value="ANK"/>
    <property type="match status" value="4"/>
</dbReference>
<dbReference type="InterPro" id="IPR002110">
    <property type="entry name" value="Ankyrin_rpt"/>
</dbReference>
<dbReference type="PANTHER" id="PTHR24180">
    <property type="entry name" value="CYCLIN-DEPENDENT KINASE INHIBITOR 2C-RELATED"/>
    <property type="match status" value="1"/>
</dbReference>
<gene>
    <name evidence="4" type="ORF">DERYTH_LOCUS20066</name>
</gene>
<dbReference type="Proteomes" id="UP000789405">
    <property type="component" value="Unassembled WGS sequence"/>
</dbReference>
<keyword evidence="5" id="KW-1185">Reference proteome</keyword>
<proteinExistence type="predicted"/>
<dbReference type="SUPFAM" id="SSF48403">
    <property type="entry name" value="Ankyrin repeat"/>
    <property type="match status" value="1"/>
</dbReference>
<reference evidence="4" key="1">
    <citation type="submission" date="2021-06" db="EMBL/GenBank/DDBJ databases">
        <authorList>
            <person name="Kallberg Y."/>
            <person name="Tangrot J."/>
            <person name="Rosling A."/>
        </authorList>
    </citation>
    <scope>NUCLEOTIDE SEQUENCE</scope>
    <source>
        <strain evidence="4">MA453B</strain>
    </source>
</reference>
<evidence type="ECO:0000256" key="2">
    <source>
        <dbReference type="ARBA" id="ARBA00023043"/>
    </source>
</evidence>
<protein>
    <submittedName>
        <fullName evidence="4">5281_t:CDS:1</fullName>
    </submittedName>
</protein>
<dbReference type="EMBL" id="CAJVPY010022996">
    <property type="protein sequence ID" value="CAG8784242.1"/>
    <property type="molecule type" value="Genomic_DNA"/>
</dbReference>